<keyword evidence="4" id="KW-1185">Reference proteome</keyword>
<dbReference type="InterPro" id="IPR002145">
    <property type="entry name" value="CopG"/>
</dbReference>
<proteinExistence type="predicted"/>
<comment type="caution">
    <text evidence="3">The sequence shown here is derived from an EMBL/GenBank/DDBJ whole genome shotgun (WGS) entry which is preliminary data.</text>
</comment>
<evidence type="ECO:0000313" key="4">
    <source>
        <dbReference type="Proteomes" id="UP001597178"/>
    </source>
</evidence>
<accession>A0ABW3ZVI9</accession>
<dbReference type="RefSeq" id="WP_382399737.1">
    <property type="nucleotide sequence ID" value="NZ_JBHTNH010000019.1"/>
</dbReference>
<reference evidence="4" key="1">
    <citation type="journal article" date="2019" name="Int. J. Syst. Evol. Microbiol.">
        <title>The Global Catalogue of Microorganisms (GCM) 10K type strain sequencing project: providing services to taxonomists for standard genome sequencing and annotation.</title>
        <authorList>
            <consortium name="The Broad Institute Genomics Platform"/>
            <consortium name="The Broad Institute Genome Sequencing Center for Infectious Disease"/>
            <person name="Wu L."/>
            <person name="Ma J."/>
        </authorList>
    </citation>
    <scope>NUCLEOTIDE SEQUENCE [LARGE SCALE GENOMIC DNA]</scope>
    <source>
        <strain evidence="4">CCUG 54822</strain>
    </source>
</reference>
<dbReference type="EMBL" id="JBHTNH010000019">
    <property type="protein sequence ID" value="MFD1361813.1"/>
    <property type="molecule type" value="Genomic_DNA"/>
</dbReference>
<dbReference type="CDD" id="cd21631">
    <property type="entry name" value="RHH_CopG_NikR-like"/>
    <property type="match status" value="1"/>
</dbReference>
<name>A0ABW3ZVI9_9BACI</name>
<organism evidence="3 4">
    <name type="scientific">Lentibacillus salinarum</name>
    <dbReference type="NCBI Taxonomy" id="446820"/>
    <lineage>
        <taxon>Bacteria</taxon>
        <taxon>Bacillati</taxon>
        <taxon>Bacillota</taxon>
        <taxon>Bacilli</taxon>
        <taxon>Bacillales</taxon>
        <taxon>Bacillaceae</taxon>
        <taxon>Lentibacillus</taxon>
    </lineage>
</organism>
<evidence type="ECO:0000256" key="1">
    <source>
        <dbReference type="SAM" id="MobiDB-lite"/>
    </source>
</evidence>
<dbReference type="Proteomes" id="UP001597178">
    <property type="component" value="Unassembled WGS sequence"/>
</dbReference>
<protein>
    <submittedName>
        <fullName evidence="3">CopG family transcriptional regulator</fullName>
    </submittedName>
</protein>
<gene>
    <name evidence="3" type="ORF">ACFQ4A_09120</name>
</gene>
<evidence type="ECO:0000259" key="2">
    <source>
        <dbReference type="Pfam" id="PF01402"/>
    </source>
</evidence>
<feature type="region of interest" description="Disordered" evidence="1">
    <location>
        <begin position="63"/>
        <end position="88"/>
    </location>
</feature>
<sequence length="88" mass="10230">MDDKQKVRKQIYLEPDQNKKIKQLSARERKTEAEIIRDAVNNYLSNNEANTDPLSQLIGMVKNGDRQGSTKHDLDIYLSEKSETHEKE</sequence>
<dbReference type="Pfam" id="PF01402">
    <property type="entry name" value="RHH_1"/>
    <property type="match status" value="1"/>
</dbReference>
<evidence type="ECO:0000313" key="3">
    <source>
        <dbReference type="EMBL" id="MFD1361813.1"/>
    </source>
</evidence>
<feature type="domain" description="Ribbon-helix-helix protein CopG" evidence="2">
    <location>
        <begin position="10"/>
        <end position="44"/>
    </location>
</feature>